<dbReference type="RefSeq" id="XP_002172999.1">
    <property type="nucleotide sequence ID" value="XM_002172963.2"/>
</dbReference>
<gene>
    <name evidence="2" type="ORF">SJAG_01757</name>
</gene>
<dbReference type="AlphaFoldDB" id="B6JYT8"/>
<evidence type="ECO:0000256" key="1">
    <source>
        <dbReference type="SAM" id="MobiDB-lite"/>
    </source>
</evidence>
<accession>B6JYT8</accession>
<reference evidence="2 3" key="1">
    <citation type="journal article" date="2011" name="Science">
        <title>Comparative functional genomics of the fission yeasts.</title>
        <authorList>
            <person name="Rhind N."/>
            <person name="Chen Z."/>
            <person name="Yassour M."/>
            <person name="Thompson D.A."/>
            <person name="Haas B.J."/>
            <person name="Habib N."/>
            <person name="Wapinski I."/>
            <person name="Roy S."/>
            <person name="Lin M.F."/>
            <person name="Heiman D.I."/>
            <person name="Young S.K."/>
            <person name="Furuya K."/>
            <person name="Guo Y."/>
            <person name="Pidoux A."/>
            <person name="Chen H.M."/>
            <person name="Robbertse B."/>
            <person name="Goldberg J.M."/>
            <person name="Aoki K."/>
            <person name="Bayne E.H."/>
            <person name="Berlin A.M."/>
            <person name="Desjardins C.A."/>
            <person name="Dobbs E."/>
            <person name="Dukaj L."/>
            <person name="Fan L."/>
            <person name="FitzGerald M.G."/>
            <person name="French C."/>
            <person name="Gujja S."/>
            <person name="Hansen K."/>
            <person name="Keifenheim D."/>
            <person name="Levin J.Z."/>
            <person name="Mosher R.A."/>
            <person name="Mueller C.A."/>
            <person name="Pfiffner J."/>
            <person name="Priest M."/>
            <person name="Russ C."/>
            <person name="Smialowska A."/>
            <person name="Swoboda P."/>
            <person name="Sykes S.M."/>
            <person name="Vaughn M."/>
            <person name="Vengrova S."/>
            <person name="Yoder R."/>
            <person name="Zeng Q."/>
            <person name="Allshire R."/>
            <person name="Baulcombe D."/>
            <person name="Birren B.W."/>
            <person name="Brown W."/>
            <person name="Ekwall K."/>
            <person name="Kellis M."/>
            <person name="Leatherwood J."/>
            <person name="Levin H."/>
            <person name="Margalit H."/>
            <person name="Martienssen R."/>
            <person name="Nieduszynski C.A."/>
            <person name="Spatafora J.W."/>
            <person name="Friedman N."/>
            <person name="Dalgaard J.Z."/>
            <person name="Baumann P."/>
            <person name="Niki H."/>
            <person name="Regev A."/>
            <person name="Nusbaum C."/>
        </authorList>
    </citation>
    <scope>NUCLEOTIDE SEQUENCE [LARGE SCALE GENOMIC DNA]</scope>
    <source>
        <strain evidence="3">yFS275 / FY16936</strain>
    </source>
</reference>
<protein>
    <submittedName>
        <fullName evidence="2">Uncharacterized protein</fullName>
    </submittedName>
</protein>
<name>B6JYT8_SCHJY</name>
<evidence type="ECO:0000313" key="3">
    <source>
        <dbReference type="Proteomes" id="UP000001744"/>
    </source>
</evidence>
<dbReference type="Proteomes" id="UP000001744">
    <property type="component" value="Unassembled WGS sequence"/>
</dbReference>
<dbReference type="EMBL" id="KE651168">
    <property type="protein sequence ID" value="EEB06706.1"/>
    <property type="molecule type" value="Genomic_DNA"/>
</dbReference>
<dbReference type="JaponicusDB" id="SJAG_01757"/>
<feature type="region of interest" description="Disordered" evidence="1">
    <location>
        <begin position="48"/>
        <end position="69"/>
    </location>
</feature>
<organism evidence="2 3">
    <name type="scientific">Schizosaccharomyces japonicus (strain yFS275 / FY16936)</name>
    <name type="common">Fission yeast</name>
    <dbReference type="NCBI Taxonomy" id="402676"/>
    <lineage>
        <taxon>Eukaryota</taxon>
        <taxon>Fungi</taxon>
        <taxon>Dikarya</taxon>
        <taxon>Ascomycota</taxon>
        <taxon>Taphrinomycotina</taxon>
        <taxon>Schizosaccharomycetes</taxon>
        <taxon>Schizosaccharomycetales</taxon>
        <taxon>Schizosaccharomycetaceae</taxon>
        <taxon>Schizosaccharomyces</taxon>
    </lineage>
</organism>
<keyword evidence="3" id="KW-1185">Reference proteome</keyword>
<evidence type="ECO:0000313" key="2">
    <source>
        <dbReference type="EMBL" id="EEB06706.1"/>
    </source>
</evidence>
<dbReference type="HOGENOM" id="CLU_2224738_0_0_1"/>
<sequence length="106" mass="11627">MSNISGPDCTDVIAKYLAIGIIGGFAGFAADSGYNFLDVADIVKHSTKRNDNADPKDINAVEDSDKRRTDSSEIIIDYSDIQELINHLKLECPCKPRSIDSSYTEL</sequence>
<proteinExistence type="predicted"/>
<dbReference type="GeneID" id="7048188"/>
<dbReference type="VEuPathDB" id="FungiDB:SJAG_01757"/>